<dbReference type="EMBL" id="JAHESD010000026">
    <property type="protein sequence ID" value="MBT1704156.1"/>
    <property type="molecule type" value="Genomic_DNA"/>
</dbReference>
<protein>
    <recommendedName>
        <fullName evidence="4">YtxH domain-containing protein</fullName>
    </recommendedName>
</protein>
<name>A0ABS5VSI6_9BACT</name>
<accession>A0ABS5VSI6</accession>
<dbReference type="RefSeq" id="WP_254154118.1">
    <property type="nucleotide sequence ID" value="NZ_JAHESD010000026.1"/>
</dbReference>
<comment type="caution">
    <text evidence="2">The sequence shown here is derived from an EMBL/GenBank/DDBJ whole genome shotgun (WGS) entry which is preliminary data.</text>
</comment>
<reference evidence="2 3" key="1">
    <citation type="submission" date="2021-05" db="EMBL/GenBank/DDBJ databases">
        <title>A Polyphasic approach of four new species of the genus Ohtaekwangia: Ohtaekwangia histidinii sp. nov., Ohtaekwangia cretensis sp. nov., Ohtaekwangia indiensis sp. nov., Ohtaekwangia reichenbachii sp. nov. from diverse environment.</title>
        <authorList>
            <person name="Octaviana S."/>
        </authorList>
    </citation>
    <scope>NUCLEOTIDE SEQUENCE [LARGE SCALE GENOMIC DNA]</scope>
    <source>
        <strain evidence="2 3">PWU20</strain>
    </source>
</reference>
<evidence type="ECO:0008006" key="4">
    <source>
        <dbReference type="Google" id="ProtNLM"/>
    </source>
</evidence>
<evidence type="ECO:0000313" key="2">
    <source>
        <dbReference type="EMBL" id="MBT1704156.1"/>
    </source>
</evidence>
<proteinExistence type="predicted"/>
<sequence length="88" mass="10333">MEPQEEGKAEKTFKSFGKRVDAFVEELNEAAEKLEKEFEMKYEELKVSAEKLRKEAESKERWKEVELSLKKAGDELRNAFSAAFKKRD</sequence>
<gene>
    <name evidence="2" type="ORF">KK060_12755</name>
</gene>
<feature type="coiled-coil region" evidence="1">
    <location>
        <begin position="24"/>
        <end position="55"/>
    </location>
</feature>
<organism evidence="2 3">
    <name type="scientific">Chryseosolibacter indicus</name>
    <dbReference type="NCBI Taxonomy" id="2782351"/>
    <lineage>
        <taxon>Bacteria</taxon>
        <taxon>Pseudomonadati</taxon>
        <taxon>Bacteroidota</taxon>
        <taxon>Cytophagia</taxon>
        <taxon>Cytophagales</taxon>
        <taxon>Chryseotaleaceae</taxon>
        <taxon>Chryseosolibacter</taxon>
    </lineage>
</organism>
<evidence type="ECO:0000313" key="3">
    <source>
        <dbReference type="Proteomes" id="UP000772618"/>
    </source>
</evidence>
<keyword evidence="1" id="KW-0175">Coiled coil</keyword>
<evidence type="ECO:0000256" key="1">
    <source>
        <dbReference type="SAM" id="Coils"/>
    </source>
</evidence>
<keyword evidence="3" id="KW-1185">Reference proteome</keyword>
<dbReference type="Proteomes" id="UP000772618">
    <property type="component" value="Unassembled WGS sequence"/>
</dbReference>